<sequence>MARSRHSIEQKLSALRMMEEETYTWKDIEEAHHVSEHTLRVWKVDFNHEEKTITVTVESSKTFVGILHNVIVERLISGEVEVIV</sequence>
<evidence type="ECO:0008006" key="3">
    <source>
        <dbReference type="Google" id="ProtNLM"/>
    </source>
</evidence>
<dbReference type="GO" id="GO:0006313">
    <property type="term" value="P:DNA transposition"/>
    <property type="evidence" value="ECO:0007669"/>
    <property type="project" value="InterPro"/>
</dbReference>
<dbReference type="InterPro" id="IPR002514">
    <property type="entry name" value="Transposase_8"/>
</dbReference>
<evidence type="ECO:0000313" key="1">
    <source>
        <dbReference type="EMBL" id="STO53276.1"/>
    </source>
</evidence>
<evidence type="ECO:0000313" key="2">
    <source>
        <dbReference type="Proteomes" id="UP000254060"/>
    </source>
</evidence>
<gene>
    <name evidence="1" type="ORF">NCTC13163_03257</name>
</gene>
<dbReference type="AlphaFoldDB" id="A0A377HIL3"/>
<dbReference type="SUPFAM" id="SSF46689">
    <property type="entry name" value="Homeodomain-like"/>
    <property type="match status" value="1"/>
</dbReference>
<dbReference type="Pfam" id="PF01527">
    <property type="entry name" value="HTH_Tnp_1"/>
    <property type="match status" value="1"/>
</dbReference>
<dbReference type="GO" id="GO:0003677">
    <property type="term" value="F:DNA binding"/>
    <property type="evidence" value="ECO:0007669"/>
    <property type="project" value="InterPro"/>
</dbReference>
<protein>
    <recommendedName>
        <fullName evidence="3">Transposase</fullName>
    </recommendedName>
</protein>
<reference evidence="1 2" key="1">
    <citation type="submission" date="2018-06" db="EMBL/GenBank/DDBJ databases">
        <authorList>
            <consortium name="Pathogen Informatics"/>
            <person name="Doyle S."/>
        </authorList>
    </citation>
    <scope>NUCLEOTIDE SEQUENCE [LARGE SCALE GENOMIC DNA]</scope>
    <source>
        <strain evidence="1 2">NCTC13163</strain>
    </source>
</reference>
<organism evidence="1 2">
    <name type="scientific">Exiguobacterium aurantiacum</name>
    <dbReference type="NCBI Taxonomy" id="33987"/>
    <lineage>
        <taxon>Bacteria</taxon>
        <taxon>Bacillati</taxon>
        <taxon>Bacillota</taxon>
        <taxon>Bacilli</taxon>
        <taxon>Bacillales</taxon>
        <taxon>Bacillales Family XII. Incertae Sedis</taxon>
        <taxon>Exiguobacterium</taxon>
    </lineage>
</organism>
<dbReference type="GO" id="GO:0004803">
    <property type="term" value="F:transposase activity"/>
    <property type="evidence" value="ECO:0007669"/>
    <property type="project" value="InterPro"/>
</dbReference>
<proteinExistence type="predicted"/>
<dbReference type="Proteomes" id="UP000254060">
    <property type="component" value="Unassembled WGS sequence"/>
</dbReference>
<accession>A0A377HIL3</accession>
<dbReference type="EMBL" id="UGGP01000003">
    <property type="protein sequence ID" value="STO53276.1"/>
    <property type="molecule type" value="Genomic_DNA"/>
</dbReference>
<name>A0A377HIL3_9BACL</name>
<dbReference type="InterPro" id="IPR009057">
    <property type="entry name" value="Homeodomain-like_sf"/>
</dbReference>